<accession>A0A165ZWC5</accession>
<dbReference type="OrthoDB" id="2348401at2759"/>
<name>A0A165ZWC5_EXIGL</name>
<dbReference type="InterPro" id="IPR007250">
    <property type="entry name" value="HSP9_HSP12"/>
</dbReference>
<gene>
    <name evidence="2" type="ORF">EXIGLDRAFT_622217</name>
</gene>
<evidence type="ECO:0008006" key="4">
    <source>
        <dbReference type="Google" id="ProtNLM"/>
    </source>
</evidence>
<organism evidence="2 3">
    <name type="scientific">Exidia glandulosa HHB12029</name>
    <dbReference type="NCBI Taxonomy" id="1314781"/>
    <lineage>
        <taxon>Eukaryota</taxon>
        <taxon>Fungi</taxon>
        <taxon>Dikarya</taxon>
        <taxon>Basidiomycota</taxon>
        <taxon>Agaricomycotina</taxon>
        <taxon>Agaricomycetes</taxon>
        <taxon>Auriculariales</taxon>
        <taxon>Exidiaceae</taxon>
        <taxon>Exidia</taxon>
    </lineage>
</organism>
<evidence type="ECO:0000313" key="3">
    <source>
        <dbReference type="Proteomes" id="UP000077266"/>
    </source>
</evidence>
<feature type="compositionally biased region" description="Polar residues" evidence="1">
    <location>
        <begin position="1"/>
        <end position="10"/>
    </location>
</feature>
<dbReference type="AlphaFoldDB" id="A0A165ZWC5"/>
<evidence type="ECO:0000313" key="2">
    <source>
        <dbReference type="EMBL" id="KZV86219.1"/>
    </source>
</evidence>
<dbReference type="Pfam" id="PF04119">
    <property type="entry name" value="HSP9_HSP12"/>
    <property type="match status" value="1"/>
</dbReference>
<feature type="compositionally biased region" description="Basic and acidic residues" evidence="1">
    <location>
        <begin position="19"/>
        <end position="37"/>
    </location>
</feature>
<keyword evidence="3" id="KW-1185">Reference proteome</keyword>
<dbReference type="Proteomes" id="UP000077266">
    <property type="component" value="Unassembled WGS sequence"/>
</dbReference>
<dbReference type="EMBL" id="KV426162">
    <property type="protein sequence ID" value="KZV86219.1"/>
    <property type="molecule type" value="Genomic_DNA"/>
</dbReference>
<protein>
    <recommendedName>
        <fullName evidence="4">Chaperone/heat shock protein Hsp12</fullName>
    </recommendedName>
</protein>
<dbReference type="STRING" id="1314781.A0A165ZWC5"/>
<sequence length="88" mass="9233">MSDAGRQSFTDKVGAAVKPDSEKTTTEHMGDKFHGKMDNAAGSMQPQGEKSYGQKVGDTFTGGHDATTNNNSSIVDKAKSALGMGDKH</sequence>
<feature type="region of interest" description="Disordered" evidence="1">
    <location>
        <begin position="1"/>
        <end position="88"/>
    </location>
</feature>
<proteinExistence type="predicted"/>
<reference evidence="2 3" key="1">
    <citation type="journal article" date="2016" name="Mol. Biol. Evol.">
        <title>Comparative Genomics of Early-Diverging Mushroom-Forming Fungi Provides Insights into the Origins of Lignocellulose Decay Capabilities.</title>
        <authorList>
            <person name="Nagy L.G."/>
            <person name="Riley R."/>
            <person name="Tritt A."/>
            <person name="Adam C."/>
            <person name="Daum C."/>
            <person name="Floudas D."/>
            <person name="Sun H."/>
            <person name="Yadav J.S."/>
            <person name="Pangilinan J."/>
            <person name="Larsson K.H."/>
            <person name="Matsuura K."/>
            <person name="Barry K."/>
            <person name="Labutti K."/>
            <person name="Kuo R."/>
            <person name="Ohm R.A."/>
            <person name="Bhattacharya S.S."/>
            <person name="Shirouzu T."/>
            <person name="Yoshinaga Y."/>
            <person name="Martin F.M."/>
            <person name="Grigoriev I.V."/>
            <person name="Hibbett D.S."/>
        </authorList>
    </citation>
    <scope>NUCLEOTIDE SEQUENCE [LARGE SCALE GENOMIC DNA]</scope>
    <source>
        <strain evidence="2 3">HHB12029</strain>
    </source>
</reference>
<dbReference type="Gene3D" id="6.10.280.100">
    <property type="match status" value="1"/>
</dbReference>
<dbReference type="InParanoid" id="A0A165ZWC5"/>
<evidence type="ECO:0000256" key="1">
    <source>
        <dbReference type="SAM" id="MobiDB-lite"/>
    </source>
</evidence>
<dbReference type="PIRSF" id="PIRSF002590">
    <property type="entry name" value="HSP9/HSP12_fun"/>
    <property type="match status" value="1"/>
</dbReference>